<comment type="caution">
    <text evidence="1">The sequence shown here is derived from an EMBL/GenBank/DDBJ whole genome shotgun (WGS) entry which is preliminary data.</text>
</comment>
<dbReference type="AlphaFoldDB" id="A0A392TMP0"/>
<sequence length="20" mass="2122">LGKLGEMVPWVSVSSSESVM</sequence>
<dbReference type="EMBL" id="LXQA010599486">
    <property type="protein sequence ID" value="MCI61410.1"/>
    <property type="molecule type" value="Genomic_DNA"/>
</dbReference>
<feature type="non-terminal residue" evidence="1">
    <location>
        <position position="1"/>
    </location>
</feature>
<organism evidence="1 2">
    <name type="scientific">Trifolium medium</name>
    <dbReference type="NCBI Taxonomy" id="97028"/>
    <lineage>
        <taxon>Eukaryota</taxon>
        <taxon>Viridiplantae</taxon>
        <taxon>Streptophyta</taxon>
        <taxon>Embryophyta</taxon>
        <taxon>Tracheophyta</taxon>
        <taxon>Spermatophyta</taxon>
        <taxon>Magnoliopsida</taxon>
        <taxon>eudicotyledons</taxon>
        <taxon>Gunneridae</taxon>
        <taxon>Pentapetalae</taxon>
        <taxon>rosids</taxon>
        <taxon>fabids</taxon>
        <taxon>Fabales</taxon>
        <taxon>Fabaceae</taxon>
        <taxon>Papilionoideae</taxon>
        <taxon>50 kb inversion clade</taxon>
        <taxon>NPAAA clade</taxon>
        <taxon>Hologalegina</taxon>
        <taxon>IRL clade</taxon>
        <taxon>Trifolieae</taxon>
        <taxon>Trifolium</taxon>
    </lineage>
</organism>
<evidence type="ECO:0000313" key="2">
    <source>
        <dbReference type="Proteomes" id="UP000265520"/>
    </source>
</evidence>
<reference evidence="1 2" key="1">
    <citation type="journal article" date="2018" name="Front. Plant Sci.">
        <title>Red Clover (Trifolium pratense) and Zigzag Clover (T. medium) - A Picture of Genomic Similarities and Differences.</title>
        <authorList>
            <person name="Dluhosova J."/>
            <person name="Istvanek J."/>
            <person name="Nedelnik J."/>
            <person name="Repkova J."/>
        </authorList>
    </citation>
    <scope>NUCLEOTIDE SEQUENCE [LARGE SCALE GENOMIC DNA]</scope>
    <source>
        <strain evidence="2">cv. 10/8</strain>
        <tissue evidence="1">Leaf</tissue>
    </source>
</reference>
<dbReference type="Proteomes" id="UP000265520">
    <property type="component" value="Unassembled WGS sequence"/>
</dbReference>
<keyword evidence="2" id="KW-1185">Reference proteome</keyword>
<evidence type="ECO:0000313" key="1">
    <source>
        <dbReference type="EMBL" id="MCI61410.1"/>
    </source>
</evidence>
<accession>A0A392TMP0</accession>
<name>A0A392TMP0_9FABA</name>
<protein>
    <submittedName>
        <fullName evidence="1">Uncharacterized protein</fullName>
    </submittedName>
</protein>
<proteinExistence type="predicted"/>